<evidence type="ECO:0000313" key="11">
    <source>
        <dbReference type="Proteomes" id="UP000076586"/>
    </source>
</evidence>
<comment type="similarity">
    <text evidence="2">Belongs to the MscS (TC 1.A.23) family.</text>
</comment>
<dbReference type="Proteomes" id="UP000076586">
    <property type="component" value="Unassembled WGS sequence"/>
</dbReference>
<dbReference type="SUPFAM" id="SSF82689">
    <property type="entry name" value="Mechanosensitive channel protein MscS (YggB), C-terminal domain"/>
    <property type="match status" value="1"/>
</dbReference>
<evidence type="ECO:0000256" key="2">
    <source>
        <dbReference type="ARBA" id="ARBA00008017"/>
    </source>
</evidence>
<evidence type="ECO:0000256" key="1">
    <source>
        <dbReference type="ARBA" id="ARBA00004651"/>
    </source>
</evidence>
<dbReference type="Pfam" id="PF21082">
    <property type="entry name" value="MS_channel_3rd"/>
    <property type="match status" value="1"/>
</dbReference>
<dbReference type="STRING" id="681398.PJIAN_11011"/>
<dbReference type="GO" id="GO:0008381">
    <property type="term" value="F:mechanosensitive monoatomic ion channel activity"/>
    <property type="evidence" value="ECO:0007669"/>
    <property type="project" value="InterPro"/>
</dbReference>
<dbReference type="InterPro" id="IPR006685">
    <property type="entry name" value="MscS_channel_2nd"/>
</dbReference>
<dbReference type="InterPro" id="IPR045275">
    <property type="entry name" value="MscS_archaea/bacteria_type"/>
</dbReference>
<proteinExistence type="inferred from homology"/>
<dbReference type="InterPro" id="IPR010920">
    <property type="entry name" value="LSM_dom_sf"/>
</dbReference>
<dbReference type="Gene3D" id="2.30.30.60">
    <property type="match status" value="1"/>
</dbReference>
<dbReference type="AlphaFoldDB" id="A0A161LE43"/>
<dbReference type="InterPro" id="IPR023408">
    <property type="entry name" value="MscS_beta-dom_sf"/>
</dbReference>
<dbReference type="PANTHER" id="PTHR30221:SF1">
    <property type="entry name" value="SMALL-CONDUCTANCE MECHANOSENSITIVE CHANNEL"/>
    <property type="match status" value="1"/>
</dbReference>
<reference evidence="11" key="2">
    <citation type="journal article" date="2017" name="Genome Announc.">
        <title>Draft genome sequence of Paludibacter jiangxiensis NM7(T), a propionate-producing fermentative bacterium.</title>
        <authorList>
            <person name="Qiu Y.-L."/>
            <person name="Tourlousse D.M."/>
            <person name="Matsuura N."/>
            <person name="Ohashi A."/>
            <person name="Sekiguchi Y."/>
        </authorList>
    </citation>
    <scope>NUCLEOTIDE SEQUENCE [LARGE SCALE GENOMIC DNA]</scope>
    <source>
        <strain evidence="11">NM7</strain>
    </source>
</reference>
<feature type="domain" description="Mechanosensitive ion channel MscS" evidence="8">
    <location>
        <begin position="102"/>
        <end position="167"/>
    </location>
</feature>
<keyword evidence="3" id="KW-1003">Cell membrane</keyword>
<dbReference type="SUPFAM" id="SSF50182">
    <property type="entry name" value="Sm-like ribonucleoproteins"/>
    <property type="match status" value="1"/>
</dbReference>
<evidence type="ECO:0000313" key="10">
    <source>
        <dbReference type="EMBL" id="GAT62417.1"/>
    </source>
</evidence>
<dbReference type="EMBL" id="BDCR01000001">
    <property type="protein sequence ID" value="GAT62417.1"/>
    <property type="molecule type" value="Genomic_DNA"/>
</dbReference>
<dbReference type="RefSeq" id="WP_068702577.1">
    <property type="nucleotide sequence ID" value="NZ_BDCR01000001.1"/>
</dbReference>
<keyword evidence="5 7" id="KW-1133">Transmembrane helix</keyword>
<dbReference type="InterPro" id="IPR011066">
    <property type="entry name" value="MscS_channel_C_sf"/>
</dbReference>
<keyword evidence="4 7" id="KW-0812">Transmembrane</keyword>
<keyword evidence="6 7" id="KW-0472">Membrane</keyword>
<sequence length="281" mass="31171">MGHGAMNLMEEAIWIGGAIIITFFAVKTSSWLLRRAFKRAAVKMKMDPTNYSFLKNTINFFVVVIGALFLFNKIPEFKAIGKTMLAGAAILTAAIGFAAQQSVANIISGIFIILFKPFRVGDTVILPDTNRGTVEDITLRHTIIRDPENRSIIVPNTTINSSTIINSTFADQPVCAFVEVGIGYSADIDKAINLIREEAMQHPLLVDNRTKEQKEEDAPIVNVRVLELGDSAIKLRAWAWASNTGNAFVMKCDLLKSVKERFDKEGIDIPFPTQNILIKNR</sequence>
<dbReference type="SUPFAM" id="SSF82861">
    <property type="entry name" value="Mechanosensitive channel protein MscS (YggB), transmembrane region"/>
    <property type="match status" value="1"/>
</dbReference>
<evidence type="ECO:0000256" key="6">
    <source>
        <dbReference type="ARBA" id="ARBA00023136"/>
    </source>
</evidence>
<reference evidence="11" key="1">
    <citation type="submission" date="2016-04" db="EMBL/GenBank/DDBJ databases">
        <title>Draft genome sequence of Paludibacter jiangxiensis strain NM7.</title>
        <authorList>
            <person name="Qiu Y."/>
            <person name="Matsuura N."/>
            <person name="Ohashi A."/>
            <person name="Tourlousse M.D."/>
            <person name="Sekiguchi Y."/>
        </authorList>
    </citation>
    <scope>NUCLEOTIDE SEQUENCE [LARGE SCALE GENOMIC DNA]</scope>
    <source>
        <strain evidence="11">NM7</strain>
    </source>
</reference>
<dbReference type="OrthoDB" id="9809206at2"/>
<dbReference type="Gene3D" id="1.10.287.1260">
    <property type="match status" value="1"/>
</dbReference>
<comment type="caution">
    <text evidence="10">The sequence shown here is derived from an EMBL/GenBank/DDBJ whole genome shotgun (WGS) entry which is preliminary data.</text>
</comment>
<keyword evidence="11" id="KW-1185">Reference proteome</keyword>
<evidence type="ECO:0000256" key="4">
    <source>
        <dbReference type="ARBA" id="ARBA00022692"/>
    </source>
</evidence>
<evidence type="ECO:0000256" key="7">
    <source>
        <dbReference type="SAM" id="Phobius"/>
    </source>
</evidence>
<name>A0A161LE43_9BACT</name>
<protein>
    <submittedName>
        <fullName evidence="10">Mechanosensitive ion channel</fullName>
    </submittedName>
</protein>
<gene>
    <name evidence="10" type="ORF">PJIAN_11011</name>
</gene>
<dbReference type="Gene3D" id="3.30.70.100">
    <property type="match status" value="1"/>
</dbReference>
<comment type="subcellular location">
    <subcellularLocation>
        <location evidence="1">Cell membrane</location>
        <topology evidence="1">Multi-pass membrane protein</topology>
    </subcellularLocation>
</comment>
<dbReference type="InterPro" id="IPR049278">
    <property type="entry name" value="MS_channel_C"/>
</dbReference>
<evidence type="ECO:0000256" key="3">
    <source>
        <dbReference type="ARBA" id="ARBA00022475"/>
    </source>
</evidence>
<organism evidence="10 11">
    <name type="scientific">Paludibacter jiangxiensis</name>
    <dbReference type="NCBI Taxonomy" id="681398"/>
    <lineage>
        <taxon>Bacteria</taxon>
        <taxon>Pseudomonadati</taxon>
        <taxon>Bacteroidota</taxon>
        <taxon>Bacteroidia</taxon>
        <taxon>Bacteroidales</taxon>
        <taxon>Paludibacteraceae</taxon>
        <taxon>Paludibacter</taxon>
    </lineage>
</organism>
<dbReference type="GO" id="GO:0005886">
    <property type="term" value="C:plasma membrane"/>
    <property type="evidence" value="ECO:0007669"/>
    <property type="project" value="UniProtKB-SubCell"/>
</dbReference>
<feature type="domain" description="Mechanosensitive ion channel MscS C-terminal" evidence="9">
    <location>
        <begin position="178"/>
        <end position="269"/>
    </location>
</feature>
<accession>A0A161LE43</accession>
<feature type="transmembrane region" description="Helical" evidence="7">
    <location>
        <begin position="84"/>
        <end position="115"/>
    </location>
</feature>
<dbReference type="PANTHER" id="PTHR30221">
    <property type="entry name" value="SMALL-CONDUCTANCE MECHANOSENSITIVE CHANNEL"/>
    <property type="match status" value="1"/>
</dbReference>
<evidence type="ECO:0000259" key="9">
    <source>
        <dbReference type="Pfam" id="PF21082"/>
    </source>
</evidence>
<evidence type="ECO:0000259" key="8">
    <source>
        <dbReference type="Pfam" id="PF00924"/>
    </source>
</evidence>
<feature type="transmembrane region" description="Helical" evidence="7">
    <location>
        <begin position="12"/>
        <end position="33"/>
    </location>
</feature>
<feature type="transmembrane region" description="Helical" evidence="7">
    <location>
        <begin position="53"/>
        <end position="72"/>
    </location>
</feature>
<evidence type="ECO:0000256" key="5">
    <source>
        <dbReference type="ARBA" id="ARBA00022989"/>
    </source>
</evidence>
<dbReference type="Pfam" id="PF00924">
    <property type="entry name" value="MS_channel_2nd"/>
    <property type="match status" value="1"/>
</dbReference>
<dbReference type="InterPro" id="IPR011014">
    <property type="entry name" value="MscS_channel_TM-2"/>
</dbReference>